<sequence>MEALTSLSTKIFARNDNKTPLPSTLTQLGRSDFAFSPSLSFKKLPFDQLVSFRFIAKSHVASDAAEVSTGLENAVAGFPKIQRSRTAHVKFQLQKECRFGDQFLLVGDDPIIGAWNPESAAPMNWSDGHIWSVELDVPIESTIQFKFILKQSNGDMIWQPGPDRIFKSWESEGTVVIAEDWEDPDAQKITEEQVMQQMEELMPNMNSGVMFSEDRVRVPMQVVSREAGSMMGDASFGVDAAME</sequence>
<dbReference type="EMBL" id="CM004387">
    <property type="protein sequence ID" value="OAY61086.1"/>
    <property type="molecule type" value="Genomic_DNA"/>
</dbReference>
<dbReference type="OMA" id="WENSEAQ"/>
<dbReference type="AlphaFoldDB" id="A0A2C9WMK9"/>
<dbReference type="InterPro" id="IPR002044">
    <property type="entry name" value="CBM20"/>
</dbReference>
<protein>
    <recommendedName>
        <fullName evidence="1">CBM20 domain-containing protein</fullName>
    </recommendedName>
</protein>
<feature type="domain" description="CBM20" evidence="1">
    <location>
        <begin position="81"/>
        <end position="183"/>
    </location>
</feature>
<gene>
    <name evidence="2" type="ORF">MANES_01G162300v8</name>
</gene>
<evidence type="ECO:0000313" key="2">
    <source>
        <dbReference type="EMBL" id="OAY61086.1"/>
    </source>
</evidence>
<dbReference type="SUPFAM" id="SSF49452">
    <property type="entry name" value="Starch-binding domain-like"/>
    <property type="match status" value="1"/>
</dbReference>
<proteinExistence type="predicted"/>
<dbReference type="InterPro" id="IPR013783">
    <property type="entry name" value="Ig-like_fold"/>
</dbReference>
<dbReference type="PROSITE" id="PS51166">
    <property type="entry name" value="CBM20"/>
    <property type="match status" value="1"/>
</dbReference>
<evidence type="ECO:0000313" key="3">
    <source>
        <dbReference type="Proteomes" id="UP000091857"/>
    </source>
</evidence>
<dbReference type="Gene3D" id="2.60.40.10">
    <property type="entry name" value="Immunoglobulins"/>
    <property type="match status" value="1"/>
</dbReference>
<dbReference type="GO" id="GO:2001070">
    <property type="term" value="F:starch binding"/>
    <property type="evidence" value="ECO:0007669"/>
    <property type="project" value="InterPro"/>
</dbReference>
<evidence type="ECO:0000259" key="1">
    <source>
        <dbReference type="PROSITE" id="PS51166"/>
    </source>
</evidence>
<dbReference type="PANTHER" id="PTHR15048:SF0">
    <property type="entry name" value="STARCH-BINDING DOMAIN-CONTAINING PROTEIN 1"/>
    <property type="match status" value="1"/>
</dbReference>
<name>A0A2C9WMK9_MANES</name>
<dbReference type="SMART" id="SM01065">
    <property type="entry name" value="CBM_2"/>
    <property type="match status" value="1"/>
</dbReference>
<dbReference type="PANTHER" id="PTHR15048">
    <property type="entry name" value="STARCH-BINDING DOMAIN-CONTAINING PROTEIN 1"/>
    <property type="match status" value="1"/>
</dbReference>
<accession>A0A2C9WMK9</accession>
<dbReference type="STRING" id="3983.A0A2C9WMK9"/>
<keyword evidence="3" id="KW-1185">Reference proteome</keyword>
<organism evidence="2 3">
    <name type="scientific">Manihot esculenta</name>
    <name type="common">Cassava</name>
    <name type="synonym">Jatropha manihot</name>
    <dbReference type="NCBI Taxonomy" id="3983"/>
    <lineage>
        <taxon>Eukaryota</taxon>
        <taxon>Viridiplantae</taxon>
        <taxon>Streptophyta</taxon>
        <taxon>Embryophyta</taxon>
        <taxon>Tracheophyta</taxon>
        <taxon>Spermatophyta</taxon>
        <taxon>Magnoliopsida</taxon>
        <taxon>eudicotyledons</taxon>
        <taxon>Gunneridae</taxon>
        <taxon>Pentapetalae</taxon>
        <taxon>rosids</taxon>
        <taxon>fabids</taxon>
        <taxon>Malpighiales</taxon>
        <taxon>Euphorbiaceae</taxon>
        <taxon>Crotonoideae</taxon>
        <taxon>Manihoteae</taxon>
        <taxon>Manihot</taxon>
    </lineage>
</organism>
<dbReference type="Pfam" id="PF00686">
    <property type="entry name" value="CBM_20"/>
    <property type="match status" value="1"/>
</dbReference>
<dbReference type="Gramene" id="Manes.01G162300.1.v8.1">
    <property type="protein sequence ID" value="Manes.01G162300.1.v8.1.CDS"/>
    <property type="gene ID" value="Manes.01G162300.v8.1"/>
</dbReference>
<dbReference type="InterPro" id="IPR013784">
    <property type="entry name" value="Carb-bd-like_fold"/>
</dbReference>
<dbReference type="OrthoDB" id="550577at2759"/>
<dbReference type="Proteomes" id="UP000091857">
    <property type="component" value="Chromosome 1"/>
</dbReference>
<reference evidence="3" key="1">
    <citation type="journal article" date="2016" name="Nat. Biotechnol.">
        <title>Sequencing wild and cultivated cassava and related species reveals extensive interspecific hybridization and genetic diversity.</title>
        <authorList>
            <person name="Bredeson J.V."/>
            <person name="Lyons J.B."/>
            <person name="Prochnik S.E."/>
            <person name="Wu G.A."/>
            <person name="Ha C.M."/>
            <person name="Edsinger-Gonzales E."/>
            <person name="Grimwood J."/>
            <person name="Schmutz J."/>
            <person name="Rabbi I.Y."/>
            <person name="Egesi C."/>
            <person name="Nauluvula P."/>
            <person name="Lebot V."/>
            <person name="Ndunguru J."/>
            <person name="Mkamilo G."/>
            <person name="Bart R.S."/>
            <person name="Setter T.L."/>
            <person name="Gleadow R.M."/>
            <person name="Kulakow P."/>
            <person name="Ferguson M.E."/>
            <person name="Rounsley S."/>
            <person name="Rokhsar D.S."/>
        </authorList>
    </citation>
    <scope>NUCLEOTIDE SEQUENCE [LARGE SCALE GENOMIC DNA]</scope>
    <source>
        <strain evidence="3">cv. AM560-2</strain>
    </source>
</reference>
<dbReference type="CDD" id="cd05467">
    <property type="entry name" value="CBM20"/>
    <property type="match status" value="1"/>
</dbReference>
<comment type="caution">
    <text evidence="2">The sequence shown here is derived from an EMBL/GenBank/DDBJ whole genome shotgun (WGS) entry which is preliminary data.</text>
</comment>